<organism evidence="11 12">
    <name type="scientific">Oopsacas minuta</name>
    <dbReference type="NCBI Taxonomy" id="111878"/>
    <lineage>
        <taxon>Eukaryota</taxon>
        <taxon>Metazoa</taxon>
        <taxon>Porifera</taxon>
        <taxon>Hexactinellida</taxon>
        <taxon>Hexasterophora</taxon>
        <taxon>Lyssacinosida</taxon>
        <taxon>Leucopsacidae</taxon>
        <taxon>Oopsacas</taxon>
    </lineage>
</organism>
<keyword evidence="5" id="KW-0547">Nucleotide-binding</keyword>
<evidence type="ECO:0000259" key="10">
    <source>
        <dbReference type="PROSITE" id="PS50893"/>
    </source>
</evidence>
<dbReference type="PANTHER" id="PTHR48041">
    <property type="entry name" value="ABC TRANSPORTER G FAMILY MEMBER 28"/>
    <property type="match status" value="1"/>
</dbReference>
<dbReference type="EMBL" id="JAKMXF010000321">
    <property type="protein sequence ID" value="KAI6649409.1"/>
    <property type="molecule type" value="Genomic_DNA"/>
</dbReference>
<comment type="subcellular location">
    <subcellularLocation>
        <location evidence="1">Membrane</location>
        <topology evidence="1">Multi-pass membrane protein</topology>
    </subcellularLocation>
</comment>
<evidence type="ECO:0000256" key="4">
    <source>
        <dbReference type="ARBA" id="ARBA00022692"/>
    </source>
</evidence>
<dbReference type="InterPro" id="IPR043926">
    <property type="entry name" value="ABCG_dom"/>
</dbReference>
<dbReference type="Pfam" id="PF01061">
    <property type="entry name" value="ABC2_membrane"/>
    <property type="match status" value="1"/>
</dbReference>
<sequence length="651" mass="74539">MDPQKRYLLTDDDLSYEFDRKKVKQVSFQDLSYSVPQRRYVCLSSRPKPVLQSVSGIFRSGLNAILGPTGSGKTSLMDLLAGRISHRRFTGDIRVNGQPQPDHFRFMAGYVVQQDFLEGVLSVRENIHFSASLRLSKRSLSQGESDRQQRARLVEEVIDKLGLSEVADSRIGTDFSRGVSGGERKRTHIATELVIAPSILFLDEPTSGLDAYTALKLMRQLKTLSQEGRLIVVTLHQPRYAILRLLDRVTLLSAGETVYHGEWTDVTGYFSEIGYQCEEKENPGDFFLDLIVRESRFLKNQLKMHEIETEYNERRLATQYISSHNYNELYKQLEDIHRCKTYTSNSRVVRYPTSFIWQFLITLLRSSRVVGRSPLAYLTHTLLASLGYMLFGLILLQSPLTPAGLHDRYGLFTMVILHHLFGLATGTRSIHARKQQFIHEHQQGYYRTLPYVFGQMLPEFFPSKVLSSFVASTILYFMFGFKLSVTSYLLYILSLQLVLYSASSITMFFSALTNNIYLTIIGPEFLFMFMVVIGGNFNYNLIPFPSEALKYFSIVRLGVKTLLINELTDLEFCLPSIRNLTGNGTCLHETYHVYKSISVDSYISGESFLDSQLIMYETAWDLWNGPLGLVIHTMFFFTLTYVALRIAVRKK</sequence>
<feature type="transmembrane region" description="Helical" evidence="9">
    <location>
        <begin position="489"/>
        <end position="509"/>
    </location>
</feature>
<keyword evidence="3" id="KW-0813">Transport</keyword>
<keyword evidence="12" id="KW-1185">Reference proteome</keyword>
<evidence type="ECO:0000256" key="9">
    <source>
        <dbReference type="SAM" id="Phobius"/>
    </source>
</evidence>
<name>A0AAV7JKM9_9METZ</name>
<feature type="transmembrane region" description="Helical" evidence="9">
    <location>
        <begin position="629"/>
        <end position="648"/>
    </location>
</feature>
<dbReference type="InterPro" id="IPR003593">
    <property type="entry name" value="AAA+_ATPase"/>
</dbReference>
<evidence type="ECO:0000256" key="6">
    <source>
        <dbReference type="ARBA" id="ARBA00022840"/>
    </source>
</evidence>
<gene>
    <name evidence="11" type="ORF">LOD99_11774</name>
</gene>
<evidence type="ECO:0000256" key="1">
    <source>
        <dbReference type="ARBA" id="ARBA00004141"/>
    </source>
</evidence>
<dbReference type="SMART" id="SM00382">
    <property type="entry name" value="AAA"/>
    <property type="match status" value="1"/>
</dbReference>
<dbReference type="Pfam" id="PF00005">
    <property type="entry name" value="ABC_tran"/>
    <property type="match status" value="1"/>
</dbReference>
<dbReference type="SUPFAM" id="SSF52540">
    <property type="entry name" value="P-loop containing nucleoside triphosphate hydrolases"/>
    <property type="match status" value="1"/>
</dbReference>
<evidence type="ECO:0000256" key="8">
    <source>
        <dbReference type="ARBA" id="ARBA00023136"/>
    </source>
</evidence>
<comment type="similarity">
    <text evidence="2">Belongs to the ABC transporter superfamily. ABCG family. Eye pigment precursor importer (TC 3.A.1.204) subfamily.</text>
</comment>
<evidence type="ECO:0000256" key="2">
    <source>
        <dbReference type="ARBA" id="ARBA00005814"/>
    </source>
</evidence>
<evidence type="ECO:0000256" key="7">
    <source>
        <dbReference type="ARBA" id="ARBA00022989"/>
    </source>
</evidence>
<evidence type="ECO:0000256" key="5">
    <source>
        <dbReference type="ARBA" id="ARBA00022741"/>
    </source>
</evidence>
<keyword evidence="8 9" id="KW-0472">Membrane</keyword>
<dbReference type="GO" id="GO:0016887">
    <property type="term" value="F:ATP hydrolysis activity"/>
    <property type="evidence" value="ECO:0007669"/>
    <property type="project" value="InterPro"/>
</dbReference>
<feature type="transmembrane region" description="Helical" evidence="9">
    <location>
        <begin position="465"/>
        <end position="483"/>
    </location>
</feature>
<proteinExistence type="inferred from homology"/>
<dbReference type="InterPro" id="IPR027417">
    <property type="entry name" value="P-loop_NTPase"/>
</dbReference>
<evidence type="ECO:0000313" key="11">
    <source>
        <dbReference type="EMBL" id="KAI6649409.1"/>
    </source>
</evidence>
<keyword evidence="4 9" id="KW-0812">Transmembrane</keyword>
<feature type="transmembrane region" description="Helical" evidence="9">
    <location>
        <begin position="516"/>
        <end position="537"/>
    </location>
</feature>
<feature type="transmembrane region" description="Helical" evidence="9">
    <location>
        <begin position="408"/>
        <end position="426"/>
    </location>
</feature>
<dbReference type="InterPro" id="IPR003439">
    <property type="entry name" value="ABC_transporter-like_ATP-bd"/>
</dbReference>
<feature type="transmembrane region" description="Helical" evidence="9">
    <location>
        <begin position="375"/>
        <end position="396"/>
    </location>
</feature>
<keyword evidence="7 9" id="KW-1133">Transmembrane helix</keyword>
<evidence type="ECO:0000313" key="12">
    <source>
        <dbReference type="Proteomes" id="UP001165289"/>
    </source>
</evidence>
<comment type="caution">
    <text evidence="11">The sequence shown here is derived from an EMBL/GenBank/DDBJ whole genome shotgun (WGS) entry which is preliminary data.</text>
</comment>
<dbReference type="Pfam" id="PF19055">
    <property type="entry name" value="ABC2_membrane_7"/>
    <property type="match status" value="1"/>
</dbReference>
<accession>A0AAV7JKM9</accession>
<dbReference type="PROSITE" id="PS50893">
    <property type="entry name" value="ABC_TRANSPORTER_2"/>
    <property type="match status" value="1"/>
</dbReference>
<dbReference type="GO" id="GO:0140359">
    <property type="term" value="F:ABC-type transporter activity"/>
    <property type="evidence" value="ECO:0007669"/>
    <property type="project" value="InterPro"/>
</dbReference>
<feature type="domain" description="ABC transporter" evidence="10">
    <location>
        <begin position="26"/>
        <end position="279"/>
    </location>
</feature>
<keyword evidence="6 11" id="KW-0067">ATP-binding</keyword>
<dbReference type="PANTHER" id="PTHR48041:SF116">
    <property type="entry name" value="PROTEIN BROWN"/>
    <property type="match status" value="1"/>
</dbReference>
<protein>
    <submittedName>
        <fullName evidence="11">ATP-binding cassette sub-family G member 2</fullName>
    </submittedName>
</protein>
<dbReference type="Proteomes" id="UP001165289">
    <property type="component" value="Unassembled WGS sequence"/>
</dbReference>
<dbReference type="Gene3D" id="3.40.50.300">
    <property type="entry name" value="P-loop containing nucleotide triphosphate hydrolases"/>
    <property type="match status" value="1"/>
</dbReference>
<dbReference type="InterPro" id="IPR050352">
    <property type="entry name" value="ABCG_transporters"/>
</dbReference>
<evidence type="ECO:0000256" key="3">
    <source>
        <dbReference type="ARBA" id="ARBA00022448"/>
    </source>
</evidence>
<reference evidence="11 12" key="1">
    <citation type="journal article" date="2023" name="BMC Biol.">
        <title>The compact genome of the sponge Oopsacas minuta (Hexactinellida) is lacking key metazoan core genes.</title>
        <authorList>
            <person name="Santini S."/>
            <person name="Schenkelaars Q."/>
            <person name="Jourda C."/>
            <person name="Duchesne M."/>
            <person name="Belahbib H."/>
            <person name="Rocher C."/>
            <person name="Selva M."/>
            <person name="Riesgo A."/>
            <person name="Vervoort M."/>
            <person name="Leys S.P."/>
            <person name="Kodjabachian L."/>
            <person name="Le Bivic A."/>
            <person name="Borchiellini C."/>
            <person name="Claverie J.M."/>
            <person name="Renard E."/>
        </authorList>
    </citation>
    <scope>NUCLEOTIDE SEQUENCE [LARGE SCALE GENOMIC DNA]</scope>
    <source>
        <strain evidence="11">SPO-2</strain>
    </source>
</reference>
<dbReference type="GO" id="GO:0005524">
    <property type="term" value="F:ATP binding"/>
    <property type="evidence" value="ECO:0007669"/>
    <property type="project" value="UniProtKB-KW"/>
</dbReference>
<dbReference type="InterPro" id="IPR013525">
    <property type="entry name" value="ABC2_TM"/>
</dbReference>
<dbReference type="GO" id="GO:0005886">
    <property type="term" value="C:plasma membrane"/>
    <property type="evidence" value="ECO:0007669"/>
    <property type="project" value="TreeGrafter"/>
</dbReference>
<dbReference type="AlphaFoldDB" id="A0AAV7JKM9"/>